<dbReference type="Proteomes" id="UP000485058">
    <property type="component" value="Unassembled WGS sequence"/>
</dbReference>
<feature type="non-terminal residue" evidence="2">
    <location>
        <position position="1"/>
    </location>
</feature>
<reference evidence="2 3" key="1">
    <citation type="submission" date="2020-02" db="EMBL/GenBank/DDBJ databases">
        <title>Draft genome sequence of Haematococcus lacustris strain NIES-144.</title>
        <authorList>
            <person name="Morimoto D."/>
            <person name="Nakagawa S."/>
            <person name="Yoshida T."/>
            <person name="Sawayama S."/>
        </authorList>
    </citation>
    <scope>NUCLEOTIDE SEQUENCE [LARGE SCALE GENOMIC DNA]</scope>
    <source>
        <strain evidence="2 3">NIES-144</strain>
    </source>
</reference>
<evidence type="ECO:0000259" key="1">
    <source>
        <dbReference type="PROSITE" id="PS50275"/>
    </source>
</evidence>
<dbReference type="GO" id="GO:0016791">
    <property type="term" value="F:phosphatase activity"/>
    <property type="evidence" value="ECO:0007669"/>
    <property type="project" value="InterPro"/>
</dbReference>
<evidence type="ECO:0000313" key="3">
    <source>
        <dbReference type="Proteomes" id="UP000485058"/>
    </source>
</evidence>
<comment type="caution">
    <text evidence="2">The sequence shown here is derived from an EMBL/GenBank/DDBJ whole genome shotgun (WGS) entry which is preliminary data.</text>
</comment>
<dbReference type="PANTHER" id="PTHR46817">
    <property type="entry name" value="PHOSPHOINOSITIDE PHOSPHATASE SAC9-RELATED"/>
    <property type="match status" value="1"/>
</dbReference>
<proteinExistence type="predicted"/>
<organism evidence="2 3">
    <name type="scientific">Haematococcus lacustris</name>
    <name type="common">Green alga</name>
    <name type="synonym">Haematococcus pluvialis</name>
    <dbReference type="NCBI Taxonomy" id="44745"/>
    <lineage>
        <taxon>Eukaryota</taxon>
        <taxon>Viridiplantae</taxon>
        <taxon>Chlorophyta</taxon>
        <taxon>core chlorophytes</taxon>
        <taxon>Chlorophyceae</taxon>
        <taxon>CS clade</taxon>
        <taxon>Chlamydomonadales</taxon>
        <taxon>Haematococcaceae</taxon>
        <taxon>Haematococcus</taxon>
    </lineage>
</organism>
<dbReference type="AlphaFoldDB" id="A0A699ZNG6"/>
<dbReference type="PROSITE" id="PS50275">
    <property type="entry name" value="SAC"/>
    <property type="match status" value="1"/>
</dbReference>
<sequence length="159" mass="17764">VPVLFVSLLRKGTPNQDRSEAKLASAFDYMANALRKEHNLPLDYVAIDWHEMDKQLGSCGIVEAYWQAIKGLLPKHGFALGEMRKTDQDHYDLARAGVEPPQTSAAASALPRQVSWAGLGWQCKWFRQQRGVARYNCADSLDRTNVGSFYGATQPGIPW</sequence>
<dbReference type="PANTHER" id="PTHR46817:SF1">
    <property type="entry name" value="SAC DOMAIN-CONTAINING PROTEIN"/>
    <property type="match status" value="1"/>
</dbReference>
<evidence type="ECO:0000313" key="2">
    <source>
        <dbReference type="EMBL" id="GFH22720.1"/>
    </source>
</evidence>
<dbReference type="EMBL" id="BLLF01002108">
    <property type="protein sequence ID" value="GFH22720.1"/>
    <property type="molecule type" value="Genomic_DNA"/>
</dbReference>
<accession>A0A699ZNG6</accession>
<gene>
    <name evidence="2" type="ORF">HaLaN_20230</name>
</gene>
<dbReference type="InterPro" id="IPR002013">
    <property type="entry name" value="SAC_dom"/>
</dbReference>
<name>A0A699ZNG6_HAELA</name>
<protein>
    <recommendedName>
        <fullName evidence="1">SAC domain-containing protein</fullName>
    </recommendedName>
</protein>
<keyword evidence="3" id="KW-1185">Reference proteome</keyword>
<feature type="domain" description="SAC" evidence="1">
    <location>
        <begin position="129"/>
        <end position="146"/>
    </location>
</feature>